<evidence type="ECO:0000256" key="3">
    <source>
        <dbReference type="RuleBase" id="RU003694"/>
    </source>
</evidence>
<dbReference type="PANTHER" id="PTHR11712:SF320">
    <property type="entry name" value="BETA-KETOACYL SYNTHASE"/>
    <property type="match status" value="1"/>
</dbReference>
<dbReference type="InterPro" id="IPR018201">
    <property type="entry name" value="Ketoacyl_synth_AS"/>
</dbReference>
<dbReference type="PROSITE" id="PS00606">
    <property type="entry name" value="KS3_1"/>
    <property type="match status" value="1"/>
</dbReference>
<evidence type="ECO:0000256" key="2">
    <source>
        <dbReference type="ARBA" id="ARBA00022679"/>
    </source>
</evidence>
<dbReference type="GO" id="GO:0004315">
    <property type="term" value="F:3-oxoacyl-[acyl-carrier-protein] synthase activity"/>
    <property type="evidence" value="ECO:0007669"/>
    <property type="project" value="InterPro"/>
</dbReference>
<dbReference type="Proteomes" id="UP000257136">
    <property type="component" value="Unassembled WGS sequence"/>
</dbReference>
<accession>A0A3E0EUS7</accession>
<dbReference type="Pfam" id="PF00109">
    <property type="entry name" value="ketoacyl-synt"/>
    <property type="match status" value="1"/>
</dbReference>
<dbReference type="Gene3D" id="3.40.47.10">
    <property type="match status" value="1"/>
</dbReference>
<evidence type="ECO:0000256" key="1">
    <source>
        <dbReference type="ARBA" id="ARBA00008467"/>
    </source>
</evidence>
<dbReference type="InterPro" id="IPR014031">
    <property type="entry name" value="Ketoacyl_synth_C"/>
</dbReference>
<evidence type="ECO:0000313" key="5">
    <source>
        <dbReference type="EMBL" id="REH01574.1"/>
    </source>
</evidence>
<reference evidence="5 6" key="1">
    <citation type="submission" date="2018-08" db="EMBL/GenBank/DDBJ databases">
        <title>Genomic Encyclopedia of Archaeal and Bacterial Type Strains, Phase II (KMG-II): from individual species to whole genera.</title>
        <authorList>
            <person name="Goeker M."/>
        </authorList>
    </citation>
    <scope>NUCLEOTIDE SEQUENCE [LARGE SCALE GENOMIC DNA]</scope>
    <source>
        <strain evidence="5 6">DSM 100880</strain>
    </source>
</reference>
<dbReference type="AlphaFoldDB" id="A0A3E0EUS7"/>
<gene>
    <name evidence="5" type="ORF">C8P67_10152</name>
</gene>
<dbReference type="InterPro" id="IPR000794">
    <property type="entry name" value="Beta-ketoacyl_synthase"/>
</dbReference>
<comment type="caution">
    <text evidence="5">The sequence shown here is derived from an EMBL/GenBank/DDBJ whole genome shotgun (WGS) entry which is preliminary data.</text>
</comment>
<organism evidence="5 6">
    <name type="scientific">Flavobacterium aquicola</name>
    <dbReference type="NCBI Taxonomy" id="1682742"/>
    <lineage>
        <taxon>Bacteria</taxon>
        <taxon>Pseudomonadati</taxon>
        <taxon>Bacteroidota</taxon>
        <taxon>Flavobacteriia</taxon>
        <taxon>Flavobacteriales</taxon>
        <taxon>Flavobacteriaceae</taxon>
        <taxon>Flavobacterium</taxon>
    </lineage>
</organism>
<dbReference type="SUPFAM" id="SSF53901">
    <property type="entry name" value="Thiolase-like"/>
    <property type="match status" value="1"/>
</dbReference>
<name>A0A3E0EUS7_9FLAO</name>
<keyword evidence="2 3" id="KW-0808">Transferase</keyword>
<proteinExistence type="inferred from homology"/>
<dbReference type="InterPro" id="IPR020841">
    <property type="entry name" value="PKS_Beta-ketoAc_synthase_dom"/>
</dbReference>
<dbReference type="PROSITE" id="PS52004">
    <property type="entry name" value="KS3_2"/>
    <property type="match status" value="1"/>
</dbReference>
<dbReference type="InterPro" id="IPR014030">
    <property type="entry name" value="Ketoacyl_synth_N"/>
</dbReference>
<comment type="similarity">
    <text evidence="1 3">Belongs to the thiolase-like superfamily. Beta-ketoacyl-ACP synthases family.</text>
</comment>
<dbReference type="SMART" id="SM00825">
    <property type="entry name" value="PKS_KS"/>
    <property type="match status" value="1"/>
</dbReference>
<dbReference type="Pfam" id="PF02801">
    <property type="entry name" value="Ketoacyl-synt_C"/>
    <property type="match status" value="1"/>
</dbReference>
<dbReference type="GO" id="GO:0006633">
    <property type="term" value="P:fatty acid biosynthetic process"/>
    <property type="evidence" value="ECO:0007669"/>
    <property type="project" value="InterPro"/>
</dbReference>
<dbReference type="RefSeq" id="WP_170141381.1">
    <property type="nucleotide sequence ID" value="NZ_QUNI01000001.1"/>
</dbReference>
<keyword evidence="6" id="KW-1185">Reference proteome</keyword>
<dbReference type="GO" id="GO:0005829">
    <property type="term" value="C:cytosol"/>
    <property type="evidence" value="ECO:0007669"/>
    <property type="project" value="TreeGrafter"/>
</dbReference>
<dbReference type="PANTHER" id="PTHR11712">
    <property type="entry name" value="POLYKETIDE SYNTHASE-RELATED"/>
    <property type="match status" value="1"/>
</dbReference>
<sequence>MSIGVAITGMGIISSIGNSVEENYNALLNSQVGITTIENIVTVHADVIKVGEIKKTNQELMDELGLGKDNNFSRTAMLGTIAAKQAVKDAGITSINEYKTGLISATSVGGMDMTERYYHEYFENPDIVKYISSHNAGDNTDKIAKELGLEGFVTTISTACSSAANAIMLGARMIKSGKLDRVIVGGTDAMSKFTINGFKTLMILSDGYNKPFDDNRKGLNLGEAAAFLVLESEELIKKENKKVLARVSGYANANDAFHQTASSENGDGAFLAMEKAFKAAQLKPEQIDYVNVHGTATPNNDLSEGRAMIRLFGENKVPDFSSTKPFTGHTLAAAAAIEAVYSVLAIQNNAVFPNLNFETPMAEFNLVPQTTLKHKKIEHVLSNSFGFGGNCSTLIFSKSE</sequence>
<protein>
    <submittedName>
        <fullName evidence="5">3-oxoacyl-[acyl-carrier-protein] synthase-1</fullName>
    </submittedName>
</protein>
<dbReference type="EMBL" id="QUNI01000001">
    <property type="protein sequence ID" value="REH01574.1"/>
    <property type="molecule type" value="Genomic_DNA"/>
</dbReference>
<dbReference type="CDD" id="cd00834">
    <property type="entry name" value="KAS_I_II"/>
    <property type="match status" value="1"/>
</dbReference>
<evidence type="ECO:0000259" key="4">
    <source>
        <dbReference type="PROSITE" id="PS52004"/>
    </source>
</evidence>
<feature type="domain" description="Ketosynthase family 3 (KS3)" evidence="4">
    <location>
        <begin position="2"/>
        <end position="398"/>
    </location>
</feature>
<evidence type="ECO:0000313" key="6">
    <source>
        <dbReference type="Proteomes" id="UP000257136"/>
    </source>
</evidence>
<dbReference type="InterPro" id="IPR016039">
    <property type="entry name" value="Thiolase-like"/>
</dbReference>